<sequence>MFSVFLLMLLAAVSGVHGQELTQPPSMTVQPGQPLTISCKYDVHNWFFAGLSFSVLFKLSKSDFHSFRSSFVTTW</sequence>
<accession>A0ACC2FE55</accession>
<reference evidence="1" key="1">
    <citation type="submission" date="2021-05" db="EMBL/GenBank/DDBJ databases">
        <authorList>
            <person name="Pan Q."/>
            <person name="Jouanno E."/>
            <person name="Zahm M."/>
            <person name="Klopp C."/>
            <person name="Cabau C."/>
            <person name="Louis A."/>
            <person name="Berthelot C."/>
            <person name="Parey E."/>
            <person name="Roest Crollius H."/>
            <person name="Montfort J."/>
            <person name="Robinson-Rechavi M."/>
            <person name="Bouchez O."/>
            <person name="Lampietro C."/>
            <person name="Lopez Roques C."/>
            <person name="Donnadieu C."/>
            <person name="Postlethwait J."/>
            <person name="Bobe J."/>
            <person name="Dillon D."/>
            <person name="Chandos A."/>
            <person name="von Hippel F."/>
            <person name="Guiguen Y."/>
        </authorList>
    </citation>
    <scope>NUCLEOTIDE SEQUENCE</scope>
    <source>
        <strain evidence="1">YG-Jan2019</strain>
    </source>
</reference>
<name>A0ACC2FE55_DALPE</name>
<evidence type="ECO:0000313" key="1">
    <source>
        <dbReference type="EMBL" id="KAJ7989651.1"/>
    </source>
</evidence>
<protein>
    <submittedName>
        <fullName evidence="1">Uncharacterized protein</fullName>
    </submittedName>
</protein>
<gene>
    <name evidence="1" type="ORF">DPEC_G00306740</name>
</gene>
<comment type="caution">
    <text evidence="1">The sequence shown here is derived from an EMBL/GenBank/DDBJ whole genome shotgun (WGS) entry which is preliminary data.</text>
</comment>
<proteinExistence type="predicted"/>
<keyword evidence="2" id="KW-1185">Reference proteome</keyword>
<evidence type="ECO:0000313" key="2">
    <source>
        <dbReference type="Proteomes" id="UP001157502"/>
    </source>
</evidence>
<dbReference type="Proteomes" id="UP001157502">
    <property type="component" value="Chromosome 29"/>
</dbReference>
<organism evidence="1 2">
    <name type="scientific">Dallia pectoralis</name>
    <name type="common">Alaska blackfish</name>
    <dbReference type="NCBI Taxonomy" id="75939"/>
    <lineage>
        <taxon>Eukaryota</taxon>
        <taxon>Metazoa</taxon>
        <taxon>Chordata</taxon>
        <taxon>Craniata</taxon>
        <taxon>Vertebrata</taxon>
        <taxon>Euteleostomi</taxon>
        <taxon>Actinopterygii</taxon>
        <taxon>Neopterygii</taxon>
        <taxon>Teleostei</taxon>
        <taxon>Protacanthopterygii</taxon>
        <taxon>Esociformes</taxon>
        <taxon>Umbridae</taxon>
        <taxon>Dallia</taxon>
    </lineage>
</organism>
<dbReference type="EMBL" id="CM055756">
    <property type="protein sequence ID" value="KAJ7989651.1"/>
    <property type="molecule type" value="Genomic_DNA"/>
</dbReference>